<accession>A0A9W7DED9</accession>
<feature type="region of interest" description="Disordered" evidence="4">
    <location>
        <begin position="103"/>
        <end position="146"/>
    </location>
</feature>
<feature type="compositionally biased region" description="Acidic residues" evidence="4">
    <location>
        <begin position="126"/>
        <end position="146"/>
    </location>
</feature>
<comment type="similarity">
    <text evidence="2">Belongs to the HIR3 family.</text>
</comment>
<dbReference type="PANTHER" id="PTHR15502:SF7">
    <property type="entry name" value="CALCINEURIN-BINDING PROTEIN CABIN-1"/>
    <property type="match status" value="1"/>
</dbReference>
<dbReference type="InterPro" id="IPR033053">
    <property type="entry name" value="Hir3/CABIN1"/>
</dbReference>
<dbReference type="OrthoDB" id="77564at2759"/>
<evidence type="ECO:0000313" key="5">
    <source>
        <dbReference type="EMBL" id="GMG22792.1"/>
    </source>
</evidence>
<reference evidence="5" key="1">
    <citation type="submission" date="2023-04" db="EMBL/GenBank/DDBJ databases">
        <title>Ambrosiozyma monospora NBRC 1965.</title>
        <authorList>
            <person name="Ichikawa N."/>
            <person name="Sato H."/>
            <person name="Tonouchi N."/>
        </authorList>
    </citation>
    <scope>NUCLEOTIDE SEQUENCE</scope>
    <source>
        <strain evidence="5">NBRC 1965</strain>
    </source>
</reference>
<name>A0A9W7DED9_AMBMO</name>
<dbReference type="EMBL" id="BSXU01001013">
    <property type="protein sequence ID" value="GMG22792.1"/>
    <property type="molecule type" value="Genomic_DNA"/>
</dbReference>
<dbReference type="GO" id="GO:0006325">
    <property type="term" value="P:chromatin organization"/>
    <property type="evidence" value="ECO:0007669"/>
    <property type="project" value="InterPro"/>
</dbReference>
<dbReference type="GO" id="GO:0031491">
    <property type="term" value="F:nucleosome binding"/>
    <property type="evidence" value="ECO:0007669"/>
    <property type="project" value="TreeGrafter"/>
</dbReference>
<evidence type="ECO:0000256" key="3">
    <source>
        <dbReference type="ARBA" id="ARBA00023242"/>
    </source>
</evidence>
<keyword evidence="6" id="KW-1185">Reference proteome</keyword>
<dbReference type="GO" id="GO:0000417">
    <property type="term" value="C:HIR complex"/>
    <property type="evidence" value="ECO:0007669"/>
    <property type="project" value="TreeGrafter"/>
</dbReference>
<dbReference type="AlphaFoldDB" id="A0A9W7DED9"/>
<evidence type="ECO:0000256" key="2">
    <source>
        <dbReference type="ARBA" id="ARBA00007335"/>
    </source>
</evidence>
<sequence>MSTFTAINVSEDESDIEEHTRELQIEYSFKVFERALKAQKLKDFEKAGNQYQELFKIDVVTAKNPTLHPTIENLKYLAFRNRGFFKLSSLLLDFDKGDLADGQQQKQLEDGKNSDSNNNNNKKDDDVMEIDDEDSDEDGDEEEKEEIFERLTSAIDDLVSALKHGEGDFKIIQVLSQ</sequence>
<organism evidence="5 6">
    <name type="scientific">Ambrosiozyma monospora</name>
    <name type="common">Yeast</name>
    <name type="synonym">Endomycopsis monosporus</name>
    <dbReference type="NCBI Taxonomy" id="43982"/>
    <lineage>
        <taxon>Eukaryota</taxon>
        <taxon>Fungi</taxon>
        <taxon>Dikarya</taxon>
        <taxon>Ascomycota</taxon>
        <taxon>Saccharomycotina</taxon>
        <taxon>Pichiomycetes</taxon>
        <taxon>Pichiales</taxon>
        <taxon>Pichiaceae</taxon>
        <taxon>Ambrosiozyma</taxon>
    </lineage>
</organism>
<keyword evidence="3" id="KW-0539">Nucleus</keyword>
<proteinExistence type="inferred from homology"/>
<dbReference type="Proteomes" id="UP001165063">
    <property type="component" value="Unassembled WGS sequence"/>
</dbReference>
<gene>
    <name evidence="5" type="ORF">Amon01_000269200</name>
</gene>
<comment type="caution">
    <text evidence="5">The sequence shown here is derived from an EMBL/GenBank/DDBJ whole genome shotgun (WGS) entry which is preliminary data.</text>
</comment>
<evidence type="ECO:0000313" key="6">
    <source>
        <dbReference type="Proteomes" id="UP001165063"/>
    </source>
</evidence>
<protein>
    <submittedName>
        <fullName evidence="5">Unnamed protein product</fullName>
    </submittedName>
</protein>
<dbReference type="GO" id="GO:0005634">
    <property type="term" value="C:nucleus"/>
    <property type="evidence" value="ECO:0007669"/>
    <property type="project" value="UniProtKB-SubCell"/>
</dbReference>
<evidence type="ECO:0000256" key="4">
    <source>
        <dbReference type="SAM" id="MobiDB-lite"/>
    </source>
</evidence>
<evidence type="ECO:0000256" key="1">
    <source>
        <dbReference type="ARBA" id="ARBA00004123"/>
    </source>
</evidence>
<comment type="subcellular location">
    <subcellularLocation>
        <location evidence="1">Nucleus</location>
    </subcellularLocation>
</comment>
<dbReference type="PANTHER" id="PTHR15502">
    <property type="entry name" value="CALCINEURIN-BINDING PROTEIN CABIN 1-RELATED"/>
    <property type="match status" value="1"/>
</dbReference>